<dbReference type="EMBL" id="DVMP01000050">
    <property type="protein sequence ID" value="HIU25366.1"/>
    <property type="molecule type" value="Genomic_DNA"/>
</dbReference>
<proteinExistence type="predicted"/>
<organism evidence="3 4">
    <name type="scientific">Candidatus Allocopromorpha excrementigallinarum</name>
    <dbReference type="NCBI Taxonomy" id="2840742"/>
    <lineage>
        <taxon>Bacteria</taxon>
        <taxon>Bacillati</taxon>
        <taxon>Bacillota</taxon>
        <taxon>Clostridia</taxon>
        <taxon>Eubacteriales</taxon>
        <taxon>Eubacteriaceae</taxon>
        <taxon>Eubacteriaceae incertae sedis</taxon>
        <taxon>Candidatus Allocopromorpha</taxon>
    </lineage>
</organism>
<evidence type="ECO:0000313" key="3">
    <source>
        <dbReference type="EMBL" id="HIU25366.1"/>
    </source>
</evidence>
<dbReference type="AlphaFoldDB" id="A0A9D1HZ31"/>
<dbReference type="NCBIfam" id="TIGR02893">
    <property type="entry name" value="spore_yabQ"/>
    <property type="match status" value="1"/>
</dbReference>
<protein>
    <submittedName>
        <fullName evidence="3">Spore cortex biosynthesis protein YabQ</fullName>
    </submittedName>
</protein>
<dbReference type="Proteomes" id="UP000824090">
    <property type="component" value="Unassembled WGS sequence"/>
</dbReference>
<reference evidence="3" key="1">
    <citation type="submission" date="2020-10" db="EMBL/GenBank/DDBJ databases">
        <authorList>
            <person name="Gilroy R."/>
        </authorList>
    </citation>
    <scope>NUCLEOTIDE SEQUENCE</scope>
    <source>
        <strain evidence="3">ChiHcec3-6078</strain>
    </source>
</reference>
<evidence type="ECO:0000256" key="2">
    <source>
        <dbReference type="SAM" id="Phobius"/>
    </source>
</evidence>
<feature type="transmembrane region" description="Helical" evidence="2">
    <location>
        <begin position="43"/>
        <end position="66"/>
    </location>
</feature>
<feature type="region of interest" description="Disordered" evidence="1">
    <location>
        <begin position="108"/>
        <end position="160"/>
    </location>
</feature>
<name>A0A9D1HZ31_9FIRM</name>
<evidence type="ECO:0000313" key="4">
    <source>
        <dbReference type="Proteomes" id="UP000824090"/>
    </source>
</evidence>
<dbReference type="Pfam" id="PF09578">
    <property type="entry name" value="Spore_YabQ"/>
    <property type="match status" value="1"/>
</dbReference>
<keyword evidence="2" id="KW-0472">Membrane</keyword>
<reference evidence="3" key="2">
    <citation type="journal article" date="2021" name="PeerJ">
        <title>Extensive microbial diversity within the chicken gut microbiome revealed by metagenomics and culture.</title>
        <authorList>
            <person name="Gilroy R."/>
            <person name="Ravi A."/>
            <person name="Getino M."/>
            <person name="Pursley I."/>
            <person name="Horton D.L."/>
            <person name="Alikhan N.F."/>
            <person name="Baker D."/>
            <person name="Gharbi K."/>
            <person name="Hall N."/>
            <person name="Watson M."/>
            <person name="Adriaenssens E.M."/>
            <person name="Foster-Nyarko E."/>
            <person name="Jarju S."/>
            <person name="Secka A."/>
            <person name="Antonio M."/>
            <person name="Oren A."/>
            <person name="Chaudhuri R.R."/>
            <person name="La Ragione R."/>
            <person name="Hildebrand F."/>
            <person name="Pallen M.J."/>
        </authorList>
    </citation>
    <scope>NUCLEOTIDE SEQUENCE</scope>
    <source>
        <strain evidence="3">ChiHcec3-6078</strain>
    </source>
</reference>
<gene>
    <name evidence="3" type="ORF">IAC50_02550</name>
</gene>
<evidence type="ECO:0000256" key="1">
    <source>
        <dbReference type="SAM" id="MobiDB-lite"/>
    </source>
</evidence>
<keyword evidence="2" id="KW-1133">Transmembrane helix</keyword>
<dbReference type="InterPro" id="IPR019074">
    <property type="entry name" value="YabQ"/>
</dbReference>
<comment type="caution">
    <text evidence="3">The sequence shown here is derived from an EMBL/GenBank/DDBJ whole genome shotgun (WGS) entry which is preliminary data.</text>
</comment>
<feature type="compositionally biased region" description="Basic and acidic residues" evidence="1">
    <location>
        <begin position="118"/>
        <end position="131"/>
    </location>
</feature>
<accession>A0A9D1HZ31</accession>
<sequence>MLQVTELIADQARATAVMMGCGVLVESLWQAKSLIKKRAAGRFFGGIVEILFWTAAGAAVSMFLYYCDFGRITLHSAAGFFTGLLLWKKMCCVIIGTWVNAGEAENLKTTAKSSTWKRRGEKDRKSAGRKDAAKRRKGKTPPGREQEGKWLSEGAGTDGA</sequence>
<keyword evidence="2" id="KW-0812">Transmembrane</keyword>